<dbReference type="EMBL" id="CM018044">
    <property type="protein sequence ID" value="KAA8529777.1"/>
    <property type="molecule type" value="Genomic_DNA"/>
</dbReference>
<reference evidence="2 3" key="1">
    <citation type="submission" date="2019-09" db="EMBL/GenBank/DDBJ databases">
        <title>A chromosome-level genome assembly of the Chinese tupelo Nyssa sinensis.</title>
        <authorList>
            <person name="Yang X."/>
            <person name="Kang M."/>
            <person name="Yang Y."/>
            <person name="Xiong H."/>
            <person name="Wang M."/>
            <person name="Zhang Z."/>
            <person name="Wang Z."/>
            <person name="Wu H."/>
            <person name="Ma T."/>
            <person name="Liu J."/>
            <person name="Xi Z."/>
        </authorList>
    </citation>
    <scope>NUCLEOTIDE SEQUENCE [LARGE SCALE GENOMIC DNA]</scope>
    <source>
        <strain evidence="2">J267</strain>
        <tissue evidence="2">Leaf</tissue>
    </source>
</reference>
<keyword evidence="3" id="KW-1185">Reference proteome</keyword>
<evidence type="ECO:0000313" key="2">
    <source>
        <dbReference type="EMBL" id="KAA8529777.1"/>
    </source>
</evidence>
<dbReference type="Proteomes" id="UP000325577">
    <property type="component" value="Linkage Group LG20"/>
</dbReference>
<evidence type="ECO:0000313" key="3">
    <source>
        <dbReference type="Proteomes" id="UP000325577"/>
    </source>
</evidence>
<evidence type="ECO:0000256" key="1">
    <source>
        <dbReference type="SAM" id="MobiDB-lite"/>
    </source>
</evidence>
<sequence>MPRNNSSKQSNVSNEGSSSRRRRSLMGSYIDPRGETWYEVKREFVNKPIYANVQFTYVGHIMIHAYDRPPIIGHLTNDGLRWPKLFDKRCKLEVYCQWHEIPVPKAHSANLCQNEACDDDNVISRLEREIDQMQQRLDRFHAIQYVKNEHFDPICEVSALSVRIIGTG</sequence>
<feature type="compositionally biased region" description="Low complexity" evidence="1">
    <location>
        <begin position="1"/>
        <end position="17"/>
    </location>
</feature>
<proteinExistence type="predicted"/>
<dbReference type="OrthoDB" id="1743720at2759"/>
<name>A0A5J5AJW0_9ASTE</name>
<feature type="region of interest" description="Disordered" evidence="1">
    <location>
        <begin position="1"/>
        <end position="25"/>
    </location>
</feature>
<organism evidence="2 3">
    <name type="scientific">Nyssa sinensis</name>
    <dbReference type="NCBI Taxonomy" id="561372"/>
    <lineage>
        <taxon>Eukaryota</taxon>
        <taxon>Viridiplantae</taxon>
        <taxon>Streptophyta</taxon>
        <taxon>Embryophyta</taxon>
        <taxon>Tracheophyta</taxon>
        <taxon>Spermatophyta</taxon>
        <taxon>Magnoliopsida</taxon>
        <taxon>eudicotyledons</taxon>
        <taxon>Gunneridae</taxon>
        <taxon>Pentapetalae</taxon>
        <taxon>asterids</taxon>
        <taxon>Cornales</taxon>
        <taxon>Nyssaceae</taxon>
        <taxon>Nyssa</taxon>
    </lineage>
</organism>
<accession>A0A5J5AJW0</accession>
<protein>
    <submittedName>
        <fullName evidence="2">Uncharacterized protein</fullName>
    </submittedName>
</protein>
<gene>
    <name evidence="2" type="ORF">F0562_034123</name>
</gene>
<dbReference type="AlphaFoldDB" id="A0A5J5AJW0"/>